<keyword evidence="2" id="KW-1185">Reference proteome</keyword>
<dbReference type="AlphaFoldDB" id="A0A0A8X6Q5"/>
<dbReference type="EMBL" id="BASE01000089">
    <property type="protein sequence ID" value="GAM15660.1"/>
    <property type="molecule type" value="Genomic_DNA"/>
</dbReference>
<sequence length="42" mass="4622">MQTEIVDSKKSKLKIAFKYIPITGKIPKQLDGNSIAPGMLFA</sequence>
<gene>
    <name evidence="1" type="ORF">SAMD00020551_3817</name>
</gene>
<proteinExistence type="predicted"/>
<protein>
    <submittedName>
        <fullName evidence="1">Uncharacterized protein</fullName>
    </submittedName>
</protein>
<name>A0A0A8X6Q5_MESS1</name>
<dbReference type="Proteomes" id="UP000031014">
    <property type="component" value="Unassembled WGS sequence"/>
</dbReference>
<accession>A0A0A8X6Q5</accession>
<comment type="caution">
    <text evidence="1">The sequence shown here is derived from an EMBL/GenBank/DDBJ whole genome shotgun (WGS) entry which is preliminary data.</text>
</comment>
<dbReference type="STRING" id="1321606.SAMD00020551_3817"/>
<evidence type="ECO:0000313" key="2">
    <source>
        <dbReference type="Proteomes" id="UP000031014"/>
    </source>
</evidence>
<evidence type="ECO:0000313" key="1">
    <source>
        <dbReference type="EMBL" id="GAM15660.1"/>
    </source>
</evidence>
<organism evidence="1 2">
    <name type="scientific">Mesobacillus selenatarsenatis (strain DSM 18680 / JCM 14380 / FERM P-15431 / SF-1)</name>
    <dbReference type="NCBI Taxonomy" id="1321606"/>
    <lineage>
        <taxon>Bacteria</taxon>
        <taxon>Bacillati</taxon>
        <taxon>Bacillota</taxon>
        <taxon>Bacilli</taxon>
        <taxon>Bacillales</taxon>
        <taxon>Bacillaceae</taxon>
        <taxon>Mesobacillus</taxon>
    </lineage>
</organism>
<reference evidence="1 2" key="1">
    <citation type="submission" date="2013-06" db="EMBL/GenBank/DDBJ databases">
        <title>Whole genome shotgun sequence of Bacillus selenatarsenatis SF-1.</title>
        <authorList>
            <person name="Kuroda M."/>
            <person name="Sei K."/>
            <person name="Yamashita M."/>
            <person name="Ike M."/>
        </authorList>
    </citation>
    <scope>NUCLEOTIDE SEQUENCE [LARGE SCALE GENOMIC DNA]</scope>
    <source>
        <strain evidence="1 2">SF-1</strain>
    </source>
</reference>